<proteinExistence type="predicted"/>
<comment type="caution">
    <text evidence="2">The sequence shown here is derived from an EMBL/GenBank/DDBJ whole genome shotgun (WGS) entry which is preliminary data.</text>
</comment>
<feature type="transmembrane region" description="Helical" evidence="1">
    <location>
        <begin position="72"/>
        <end position="93"/>
    </location>
</feature>
<protein>
    <recommendedName>
        <fullName evidence="4">Integral membrane protein</fullName>
    </recommendedName>
</protein>
<organism evidence="2 3">
    <name type="scientific">Amycolatopsis oliviviridis</name>
    <dbReference type="NCBI Taxonomy" id="1471590"/>
    <lineage>
        <taxon>Bacteria</taxon>
        <taxon>Bacillati</taxon>
        <taxon>Actinomycetota</taxon>
        <taxon>Actinomycetes</taxon>
        <taxon>Pseudonocardiales</taxon>
        <taxon>Pseudonocardiaceae</taxon>
        <taxon>Amycolatopsis</taxon>
    </lineage>
</organism>
<gene>
    <name evidence="2" type="ORF">GCM10017790_11080</name>
</gene>
<feature type="transmembrane region" description="Helical" evidence="1">
    <location>
        <begin position="155"/>
        <end position="173"/>
    </location>
</feature>
<feature type="transmembrane region" description="Helical" evidence="1">
    <location>
        <begin position="218"/>
        <end position="238"/>
    </location>
</feature>
<feature type="transmembrane region" description="Helical" evidence="1">
    <location>
        <begin position="193"/>
        <end position="211"/>
    </location>
</feature>
<evidence type="ECO:0000313" key="2">
    <source>
        <dbReference type="EMBL" id="GHH06153.1"/>
    </source>
</evidence>
<feature type="transmembrane region" description="Helical" evidence="1">
    <location>
        <begin position="250"/>
        <end position="269"/>
    </location>
</feature>
<name>A0ABQ3L5U4_9PSEU</name>
<keyword evidence="1" id="KW-0812">Transmembrane</keyword>
<dbReference type="PANTHER" id="PTHR40761:SF1">
    <property type="entry name" value="CONSERVED INTEGRAL MEMBRANE ALANINE VALINE AND LEUCINE RICH PROTEIN-RELATED"/>
    <property type="match status" value="1"/>
</dbReference>
<evidence type="ECO:0000256" key="1">
    <source>
        <dbReference type="SAM" id="Phobius"/>
    </source>
</evidence>
<evidence type="ECO:0000313" key="3">
    <source>
        <dbReference type="Proteomes" id="UP000635387"/>
    </source>
</evidence>
<keyword evidence="1" id="KW-1133">Transmembrane helix</keyword>
<accession>A0ABQ3L5U4</accession>
<feature type="transmembrane region" description="Helical" evidence="1">
    <location>
        <begin position="46"/>
        <end position="66"/>
    </location>
</feature>
<reference evidence="3" key="1">
    <citation type="journal article" date="2019" name="Int. J. Syst. Evol. Microbiol.">
        <title>The Global Catalogue of Microorganisms (GCM) 10K type strain sequencing project: providing services to taxonomists for standard genome sequencing and annotation.</title>
        <authorList>
            <consortium name="The Broad Institute Genomics Platform"/>
            <consortium name="The Broad Institute Genome Sequencing Center for Infectious Disease"/>
            <person name="Wu L."/>
            <person name="Ma J."/>
        </authorList>
    </citation>
    <scope>NUCLEOTIDE SEQUENCE [LARGE SCALE GENOMIC DNA]</scope>
    <source>
        <strain evidence="3">CGMCC 4.7683</strain>
    </source>
</reference>
<dbReference type="PANTHER" id="PTHR40761">
    <property type="entry name" value="CONSERVED INTEGRAL MEMBRANE ALANINE VALINE AND LEUCINE RICH PROTEIN-RELATED"/>
    <property type="match status" value="1"/>
</dbReference>
<sequence length="286" mass="29692">MIVGYVFALVAALASGGGSVLESIGVRRAGAYGGSALDLVRLRRQWIYFLGIGVDLVGFACAAAALHRLPLFLVQSVLAFSIGVTAAISAFLGSRLTAPGWTALGIGAIGLVLLGLSAQPGPAKALPEVWRWVLPAMALVVGAIAWYFRRFDRPWAAQVLGFATGVGFSVVGVSARTLNLPSSGWGMLVEPAVWAMILNGLAAAVAFALALQKGGATAVNAIMFTTNTALSSVIGLVFLDDRVRDGFTAFTITGLILAMAGAIVTAHYATQAKEPLHVAQQSRVLR</sequence>
<dbReference type="EMBL" id="BNAY01000001">
    <property type="protein sequence ID" value="GHH06153.1"/>
    <property type="molecule type" value="Genomic_DNA"/>
</dbReference>
<dbReference type="RefSeq" id="WP_191252331.1">
    <property type="nucleotide sequence ID" value="NZ_BNAY01000001.1"/>
</dbReference>
<evidence type="ECO:0008006" key="4">
    <source>
        <dbReference type="Google" id="ProtNLM"/>
    </source>
</evidence>
<feature type="transmembrane region" description="Helical" evidence="1">
    <location>
        <begin position="6"/>
        <end position="25"/>
    </location>
</feature>
<feature type="transmembrane region" description="Helical" evidence="1">
    <location>
        <begin position="100"/>
        <end position="117"/>
    </location>
</feature>
<dbReference type="Proteomes" id="UP000635387">
    <property type="component" value="Unassembled WGS sequence"/>
</dbReference>
<keyword evidence="3" id="KW-1185">Reference proteome</keyword>
<keyword evidence="1" id="KW-0472">Membrane</keyword>
<feature type="transmembrane region" description="Helical" evidence="1">
    <location>
        <begin position="129"/>
        <end position="148"/>
    </location>
</feature>